<evidence type="ECO:0000313" key="4">
    <source>
        <dbReference type="Proteomes" id="UP000187455"/>
    </source>
</evidence>
<dbReference type="Proteomes" id="UP000187455">
    <property type="component" value="Unassembled WGS sequence"/>
</dbReference>
<dbReference type="AlphaFoldDB" id="A0A1R0H2A0"/>
<evidence type="ECO:0000256" key="1">
    <source>
        <dbReference type="SAM" id="Phobius"/>
    </source>
</evidence>
<dbReference type="Pfam" id="PF10233">
    <property type="entry name" value="Cg6151-P"/>
    <property type="match status" value="1"/>
</dbReference>
<protein>
    <submittedName>
        <fullName evidence="3">Golgi apparatus membrane protein TVP18</fullName>
    </submittedName>
</protein>
<evidence type="ECO:0000313" key="2">
    <source>
        <dbReference type="EMBL" id="OLY77699.1"/>
    </source>
</evidence>
<dbReference type="PROSITE" id="PS51257">
    <property type="entry name" value="PROKAR_LIPOPROTEIN"/>
    <property type="match status" value="1"/>
</dbReference>
<feature type="transmembrane region" description="Helical" evidence="1">
    <location>
        <begin position="12"/>
        <end position="33"/>
    </location>
</feature>
<reference evidence="3 4" key="1">
    <citation type="journal article" date="2016" name="Mol. Biol. Evol.">
        <title>Genome-Wide Survey of Gut Fungi (Harpellales) Reveals the First Horizontally Transferred Ubiquitin Gene from a Mosquito Host.</title>
        <authorList>
            <person name="Wang Y."/>
            <person name="White M.M."/>
            <person name="Kvist S."/>
            <person name="Moncalvo J.M."/>
        </authorList>
    </citation>
    <scope>NUCLEOTIDE SEQUENCE [LARGE SCALE GENOMIC DNA]</scope>
    <source>
        <strain evidence="3 4">ALG-7-W6</strain>
    </source>
</reference>
<keyword evidence="1" id="KW-0812">Transmembrane</keyword>
<dbReference type="InterPro" id="IPR019365">
    <property type="entry name" value="TVP18/Ca-channel_flower"/>
</dbReference>
<sequence>MSIRGELTSFNFNLYAQLCGLLSCVLVIVLSAATAHGGIWYRVLGIIYGIIIFFIEIPIFGKLVPSGGALENIFGGKKRAWWRCFLYIGFAATMWAAVNKGNHPSGVSAWFLTMTALFYLAAGIRGDEPATSILTGGTGVQE</sequence>
<feature type="transmembrane region" description="Helical" evidence="1">
    <location>
        <begin position="104"/>
        <end position="122"/>
    </location>
</feature>
<comment type="caution">
    <text evidence="3">The sequence shown here is derived from an EMBL/GenBank/DDBJ whole genome shotgun (WGS) entry which is preliminary data.</text>
</comment>
<organism evidence="3 4">
    <name type="scientific">Smittium mucronatum</name>
    <dbReference type="NCBI Taxonomy" id="133383"/>
    <lineage>
        <taxon>Eukaryota</taxon>
        <taxon>Fungi</taxon>
        <taxon>Fungi incertae sedis</taxon>
        <taxon>Zoopagomycota</taxon>
        <taxon>Kickxellomycotina</taxon>
        <taxon>Harpellomycetes</taxon>
        <taxon>Harpellales</taxon>
        <taxon>Legeriomycetaceae</taxon>
        <taxon>Smittium</taxon>
    </lineage>
</organism>
<dbReference type="OrthoDB" id="5591789at2759"/>
<proteinExistence type="predicted"/>
<dbReference type="EMBL" id="LSSL01000982">
    <property type="protein sequence ID" value="OLY83275.1"/>
    <property type="molecule type" value="Genomic_DNA"/>
</dbReference>
<dbReference type="GO" id="GO:0016020">
    <property type="term" value="C:membrane"/>
    <property type="evidence" value="ECO:0007669"/>
    <property type="project" value="InterPro"/>
</dbReference>
<dbReference type="STRING" id="133383.A0A1R0H2A0"/>
<gene>
    <name evidence="3" type="ORF">AYI68_g2591</name>
    <name evidence="2" type="ORF">AYI68_g8268</name>
</gene>
<keyword evidence="1" id="KW-0472">Membrane</keyword>
<keyword evidence="4" id="KW-1185">Reference proteome</keyword>
<accession>A0A1R0H2A0</accession>
<feature type="transmembrane region" description="Helical" evidence="1">
    <location>
        <begin position="39"/>
        <end position="60"/>
    </location>
</feature>
<evidence type="ECO:0000313" key="3">
    <source>
        <dbReference type="EMBL" id="OLY83275.1"/>
    </source>
</evidence>
<keyword evidence="1" id="KW-1133">Transmembrane helix</keyword>
<reference evidence="3" key="2">
    <citation type="submission" date="2017-01" db="EMBL/GenBank/DDBJ databases">
        <authorList>
            <person name="Mah S.A."/>
            <person name="Swanson W.J."/>
            <person name="Moy G.W."/>
            <person name="Vacquier V.D."/>
        </authorList>
    </citation>
    <scope>NUCLEOTIDE SEQUENCE</scope>
    <source>
        <strain evidence="3">ALG-7-W6</strain>
    </source>
</reference>
<feature type="transmembrane region" description="Helical" evidence="1">
    <location>
        <begin position="80"/>
        <end position="98"/>
    </location>
</feature>
<dbReference type="EMBL" id="LSSL01007726">
    <property type="protein sequence ID" value="OLY77699.1"/>
    <property type="molecule type" value="Genomic_DNA"/>
</dbReference>
<name>A0A1R0H2A0_9FUNG</name>